<dbReference type="RefSeq" id="WP_171297029.1">
    <property type="nucleotide sequence ID" value="NZ_CP087098.1"/>
</dbReference>
<reference evidence="1 2" key="1">
    <citation type="submission" date="2020-05" db="EMBL/GenBank/DDBJ databases">
        <title>Complete genome of Clostridium estertheticum subspecies estertheticum, isolated from Vacuum packed lamb meat from New Zealand imported to Switzerland.</title>
        <authorList>
            <person name="Wambui J."/>
            <person name="Stevens M.J.A."/>
            <person name="Stephan R."/>
        </authorList>
    </citation>
    <scope>NUCLEOTIDE SEQUENCE [LARGE SCALE GENOMIC DNA]</scope>
    <source>
        <strain evidence="1 2">CEST001</strain>
    </source>
</reference>
<accession>A0A7Y3SWL7</accession>
<evidence type="ECO:0000313" key="1">
    <source>
        <dbReference type="EMBL" id="NNU76338.1"/>
    </source>
</evidence>
<dbReference type="Proteomes" id="UP000531659">
    <property type="component" value="Unassembled WGS sequence"/>
</dbReference>
<sequence>MFYNAKDKCEPIEIFGDTTVFVNGKVVFPGTVGNAMAVIEDLEEETGSYISKSQSIGIYALSEKMEGILFGNSGYYE</sequence>
<comment type="caution">
    <text evidence="1">The sequence shown here is derived from an EMBL/GenBank/DDBJ whole genome shotgun (WGS) entry which is preliminary data.</text>
</comment>
<dbReference type="AlphaFoldDB" id="A0A7Y3SWL7"/>
<gene>
    <name evidence="1" type="ORF">HLQ16_10385</name>
</gene>
<protein>
    <submittedName>
        <fullName evidence="1">Uncharacterized protein</fullName>
    </submittedName>
</protein>
<proteinExistence type="predicted"/>
<name>A0A7Y3SWL7_9CLOT</name>
<organism evidence="1 2">
    <name type="scientific">Clostridium estertheticum</name>
    <dbReference type="NCBI Taxonomy" id="238834"/>
    <lineage>
        <taxon>Bacteria</taxon>
        <taxon>Bacillati</taxon>
        <taxon>Bacillota</taxon>
        <taxon>Clostridia</taxon>
        <taxon>Eubacteriales</taxon>
        <taxon>Clostridiaceae</taxon>
        <taxon>Clostridium</taxon>
    </lineage>
</organism>
<dbReference type="EMBL" id="JABEYB010000007">
    <property type="protein sequence ID" value="NNU76338.1"/>
    <property type="molecule type" value="Genomic_DNA"/>
</dbReference>
<evidence type="ECO:0000313" key="2">
    <source>
        <dbReference type="Proteomes" id="UP000531659"/>
    </source>
</evidence>